<dbReference type="Pfam" id="PF04112">
    <property type="entry name" value="Mak10"/>
    <property type="match status" value="1"/>
</dbReference>
<dbReference type="InterPro" id="IPR007244">
    <property type="entry name" value="Naa35_N"/>
</dbReference>
<evidence type="ECO:0000256" key="1">
    <source>
        <dbReference type="ARBA" id="ARBA00004496"/>
    </source>
</evidence>
<dbReference type="GO" id="GO:0031417">
    <property type="term" value="C:NatC complex"/>
    <property type="evidence" value="ECO:0007669"/>
    <property type="project" value="InterPro"/>
</dbReference>
<feature type="domain" description="NAA35-like N-terminal" evidence="4">
    <location>
        <begin position="51"/>
        <end position="219"/>
    </location>
</feature>
<evidence type="ECO:0000313" key="6">
    <source>
        <dbReference type="EMBL" id="CAB4256342.1"/>
    </source>
</evidence>
<comment type="subcellular location">
    <subcellularLocation>
        <location evidence="1">Cytoplasm</location>
    </subcellularLocation>
</comment>
<feature type="domain" description="NAA35-like TPR repeats" evidence="5">
    <location>
        <begin position="340"/>
        <end position="664"/>
    </location>
</feature>
<dbReference type="GO" id="GO:0016740">
    <property type="term" value="F:transferase activity"/>
    <property type="evidence" value="ECO:0007669"/>
    <property type="project" value="UniProtKB-KW"/>
</dbReference>
<name>A0A8H2ZLQ9_9SACH</name>
<proteinExistence type="inferred from homology"/>
<dbReference type="Pfam" id="PF25789">
    <property type="entry name" value="TPR_NAA35"/>
    <property type="match status" value="1"/>
</dbReference>
<comment type="caution">
    <text evidence="6">The sequence shown here is derived from an EMBL/GenBank/DDBJ whole genome shotgun (WGS) entry which is preliminary data.</text>
</comment>
<sequence length="787" mass="90901">MTTNLEDHNIKNLDVAFSELRMNSQSRWPREEDLISVKDLISNSCDKLNAEDIIKAPTFDLFEGTHSLEINNVKLDSYLINLSKEEIDFDCTIAYDKNSNSEQNQDDYQYVTAIIDRLVRSIINWVTDYQSLPTTVLSCQYMEYILIQLTESYNNVSDYKYLNTENPYFDNVLNSSIMGICFFGAFVKKLLKGGGVFEEEDLNFNSMGLDGFDLIPPASLIRLLLNESMTFIKNDKNIPKADAERLLYLLELIDCLVILDNNLSEYSTDTGHLDKIVQISKNLDDLPTYTYSPPVGCFSMCIQKQLSNQFPPKDLIVPEKNYLNYVAMAQDIKKVLMVYNVTEPFQLMQFANFFNKNEQRHVLARALFPLIVIKEDSSLLGKWTFHEAFQKHLQILSLAATNADQALDTEPFRSLLDPVAQEALNVLFEWYQNNAQNTARYRQGYNRQLLLWDSVQAQFEGVELNFEGSEKDVVMGPPGYGNLPLMPFSSWAFIMKTRSMIEFVLKGFDLEVYKPFESFEMFWFTFYLTEQLESCFQKIDTFLESKLSSIHAINKRMKKQKAGEKKEKLRKQYQTEMAQTYPMIHSSKSFLKYLSAHNQIIKSLCIFQCFQFGILKSYGLIDNKMSGNSKFVNHKLIHDLRFKPFSSIGVPELPTYEVFQEVLREFIIGEPMFKVKQEKVMMHMKEQLTTVTQNIKAILISIEGGDSNNEMTTGTGAIKEDATCYYSTLQKTIEALSENCISLLQNIEKKSFITEKEHYEIVLNNKAGLSGYFPLMVLSHKRRSRHK</sequence>
<dbReference type="InterPro" id="IPR057982">
    <property type="entry name" value="TPR_NAA35"/>
</dbReference>
<dbReference type="PANTHER" id="PTHR21373:SF0">
    <property type="entry name" value="N-ALPHA-ACETYLTRANSFERASE 35, NATC AUXILIARY SUBUNIT"/>
    <property type="match status" value="1"/>
</dbReference>
<keyword evidence="7" id="KW-1185">Reference proteome</keyword>
<evidence type="ECO:0000259" key="4">
    <source>
        <dbReference type="Pfam" id="PF04112"/>
    </source>
</evidence>
<evidence type="ECO:0000313" key="7">
    <source>
        <dbReference type="Proteomes" id="UP000644660"/>
    </source>
</evidence>
<keyword evidence="3" id="KW-0963">Cytoplasm</keyword>
<accession>A0A8H2ZLQ9</accession>
<dbReference type="Proteomes" id="UP000644660">
    <property type="component" value="Unassembled WGS sequence"/>
</dbReference>
<dbReference type="EMBL" id="CAEFZW010000009">
    <property type="protein sequence ID" value="CAB4256342.1"/>
    <property type="molecule type" value="Genomic_DNA"/>
</dbReference>
<dbReference type="RefSeq" id="XP_041408186.1">
    <property type="nucleotide sequence ID" value="XM_041552252.1"/>
</dbReference>
<protein>
    <submittedName>
        <fullName evidence="6">Similar to Saccharomyces cerevisiae YEL053C MAK10 Non-catalytic subunit of N-terminal acetyltransferase of the NatC type, required for replication of dsRNA virus</fullName>
    </submittedName>
</protein>
<dbReference type="InterPro" id="IPR057983">
    <property type="entry name" value="NAA35-like_N"/>
</dbReference>
<evidence type="ECO:0000256" key="2">
    <source>
        <dbReference type="ARBA" id="ARBA00006289"/>
    </source>
</evidence>
<comment type="similarity">
    <text evidence="2">Belongs to the MAK10 family.</text>
</comment>
<dbReference type="GeneID" id="64859415"/>
<dbReference type="PANTHER" id="PTHR21373">
    <property type="entry name" value="GLUCOSE REPRESSIBLE PROTEIN MAK10"/>
    <property type="match status" value="1"/>
</dbReference>
<organism evidence="6 7">
    <name type="scientific">Maudiozyma barnettii</name>
    <dbReference type="NCBI Taxonomy" id="61262"/>
    <lineage>
        <taxon>Eukaryota</taxon>
        <taxon>Fungi</taxon>
        <taxon>Dikarya</taxon>
        <taxon>Ascomycota</taxon>
        <taxon>Saccharomycotina</taxon>
        <taxon>Saccharomycetes</taxon>
        <taxon>Saccharomycetales</taxon>
        <taxon>Saccharomycetaceae</taxon>
        <taxon>Maudiozyma</taxon>
    </lineage>
</organism>
<gene>
    <name evidence="6" type="ORF">KABA2_09S02464</name>
</gene>
<keyword evidence="6" id="KW-0808">Transferase</keyword>
<dbReference type="AlphaFoldDB" id="A0A8H2ZLQ9"/>
<evidence type="ECO:0000259" key="5">
    <source>
        <dbReference type="Pfam" id="PF25789"/>
    </source>
</evidence>
<evidence type="ECO:0000256" key="3">
    <source>
        <dbReference type="ARBA" id="ARBA00022490"/>
    </source>
</evidence>
<reference evidence="6 7" key="1">
    <citation type="submission" date="2020-05" db="EMBL/GenBank/DDBJ databases">
        <authorList>
            <person name="Casaregola S."/>
            <person name="Devillers H."/>
            <person name="Grondin C."/>
        </authorList>
    </citation>
    <scope>NUCLEOTIDE SEQUENCE [LARGE SCALE GENOMIC DNA]</scope>
    <source>
        <strain evidence="6 7">CLIB 1767</strain>
    </source>
</reference>